<evidence type="ECO:0000256" key="8">
    <source>
        <dbReference type="ARBA" id="ARBA00023136"/>
    </source>
</evidence>
<reference evidence="12 13" key="1">
    <citation type="submission" date="2019-05" db="EMBL/GenBank/DDBJ databases">
        <title>The metagenome of a microbial culture collection derived from dairy environment covers the genomic content of the human microbiome.</title>
        <authorList>
            <person name="Roder T."/>
            <person name="Wuthrich D."/>
            <person name="Sattari Z."/>
            <person name="Von Ah U."/>
            <person name="Bar C."/>
            <person name="Ronchi F."/>
            <person name="Macpherson A.J."/>
            <person name="Ganal-Vonarburg S.C."/>
            <person name="Bruggmann R."/>
            <person name="Vergeres G."/>
        </authorList>
    </citation>
    <scope>NUCLEOTIDE SEQUENCE [LARGE SCALE GENOMIC DNA]</scope>
    <source>
        <strain evidence="12 13">FAM 24227</strain>
    </source>
</reference>
<feature type="active site" evidence="9">
    <location>
        <position position="128"/>
    </location>
</feature>
<feature type="active site" evidence="9">
    <location>
        <position position="112"/>
    </location>
</feature>
<organism evidence="12 13">
    <name type="scientific">Ruoffia tabacinasalis</name>
    <dbReference type="NCBI Taxonomy" id="87458"/>
    <lineage>
        <taxon>Bacteria</taxon>
        <taxon>Bacillati</taxon>
        <taxon>Bacillota</taxon>
        <taxon>Bacilli</taxon>
        <taxon>Lactobacillales</taxon>
        <taxon>Aerococcaceae</taxon>
        <taxon>Ruoffia</taxon>
    </lineage>
</organism>
<dbReference type="OrthoDB" id="9810259at2"/>
<gene>
    <name evidence="9" type="primary">lspA</name>
    <name evidence="12" type="ORF">FEZ33_08630</name>
</gene>
<keyword evidence="5 9" id="KW-0064">Aspartyl protease</keyword>
<evidence type="ECO:0000313" key="12">
    <source>
        <dbReference type="EMBL" id="TLQ40299.1"/>
    </source>
</evidence>
<dbReference type="EMBL" id="VBSP01000032">
    <property type="protein sequence ID" value="TLQ40299.1"/>
    <property type="molecule type" value="Genomic_DNA"/>
</dbReference>
<dbReference type="Proteomes" id="UP000306420">
    <property type="component" value="Unassembled WGS sequence"/>
</dbReference>
<dbReference type="PRINTS" id="PR00781">
    <property type="entry name" value="LIPOSIGPTASE"/>
</dbReference>
<comment type="function">
    <text evidence="9 10">This protein specifically catalyzes the removal of signal peptides from prolipoproteins.</text>
</comment>
<keyword evidence="4 9" id="KW-0812">Transmembrane</keyword>
<dbReference type="PANTHER" id="PTHR33695">
    <property type="entry name" value="LIPOPROTEIN SIGNAL PEPTIDASE"/>
    <property type="match status" value="1"/>
</dbReference>
<keyword evidence="3 9" id="KW-0645">Protease</keyword>
<dbReference type="EC" id="3.4.23.36" evidence="9"/>
<dbReference type="PROSITE" id="PS00855">
    <property type="entry name" value="SPASE_II"/>
    <property type="match status" value="1"/>
</dbReference>
<dbReference type="RefSeq" id="WP_138405005.1">
    <property type="nucleotide sequence ID" value="NZ_VBSP01000032.1"/>
</dbReference>
<evidence type="ECO:0000256" key="2">
    <source>
        <dbReference type="ARBA" id="ARBA00022475"/>
    </source>
</evidence>
<dbReference type="HAMAP" id="MF_00161">
    <property type="entry name" value="LspA"/>
    <property type="match status" value="1"/>
</dbReference>
<feature type="transmembrane region" description="Helical" evidence="9">
    <location>
        <begin position="84"/>
        <end position="102"/>
    </location>
</feature>
<evidence type="ECO:0000256" key="3">
    <source>
        <dbReference type="ARBA" id="ARBA00022670"/>
    </source>
</evidence>
<dbReference type="AlphaFoldDB" id="A0A5R9DYN0"/>
<evidence type="ECO:0000256" key="9">
    <source>
        <dbReference type="HAMAP-Rule" id="MF_00161"/>
    </source>
</evidence>
<evidence type="ECO:0000256" key="7">
    <source>
        <dbReference type="ARBA" id="ARBA00022989"/>
    </source>
</evidence>
<protein>
    <recommendedName>
        <fullName evidence="9">Lipoprotein signal peptidase</fullName>
        <ecNumber evidence="9">3.4.23.36</ecNumber>
    </recommendedName>
    <alternativeName>
        <fullName evidence="9">Prolipoprotein signal peptidase</fullName>
    </alternativeName>
    <alternativeName>
        <fullName evidence="9">Signal peptidase II</fullName>
        <shortName evidence="9">SPase II</shortName>
    </alternativeName>
</protein>
<dbReference type="InterPro" id="IPR001872">
    <property type="entry name" value="Peptidase_A8"/>
</dbReference>
<keyword evidence="2 9" id="KW-1003">Cell membrane</keyword>
<dbReference type="PANTHER" id="PTHR33695:SF1">
    <property type="entry name" value="LIPOPROTEIN SIGNAL PEPTIDASE"/>
    <property type="match status" value="1"/>
</dbReference>
<dbReference type="GO" id="GO:0006508">
    <property type="term" value="P:proteolysis"/>
    <property type="evidence" value="ECO:0007669"/>
    <property type="project" value="UniProtKB-KW"/>
</dbReference>
<evidence type="ECO:0000256" key="4">
    <source>
        <dbReference type="ARBA" id="ARBA00022692"/>
    </source>
</evidence>
<evidence type="ECO:0000256" key="6">
    <source>
        <dbReference type="ARBA" id="ARBA00022801"/>
    </source>
</evidence>
<dbReference type="GO" id="GO:0004190">
    <property type="term" value="F:aspartic-type endopeptidase activity"/>
    <property type="evidence" value="ECO:0007669"/>
    <property type="project" value="UniProtKB-UniRule"/>
</dbReference>
<accession>A0A5R9DYN0</accession>
<dbReference type="Pfam" id="PF01252">
    <property type="entry name" value="Peptidase_A8"/>
    <property type="match status" value="1"/>
</dbReference>
<evidence type="ECO:0000313" key="13">
    <source>
        <dbReference type="Proteomes" id="UP000306420"/>
    </source>
</evidence>
<evidence type="ECO:0000256" key="10">
    <source>
        <dbReference type="RuleBase" id="RU000594"/>
    </source>
</evidence>
<name>A0A5R9DYN0_9LACT</name>
<comment type="catalytic activity">
    <reaction evidence="9 10">
        <text>Release of signal peptides from bacterial membrane prolipoproteins. Hydrolyzes -Xaa-Yaa-Zaa-|-(S,diacylglyceryl)Cys-, in which Xaa is hydrophobic (preferably Leu), and Yaa (Ala or Ser) and Zaa (Gly or Ala) have small, neutral side chains.</text>
        <dbReference type="EC" id="3.4.23.36"/>
    </reaction>
</comment>
<keyword evidence="8 9" id="KW-0472">Membrane</keyword>
<comment type="subcellular location">
    <subcellularLocation>
        <location evidence="9">Cell membrane</location>
        <topology evidence="9">Multi-pass membrane protein</topology>
    </subcellularLocation>
</comment>
<feature type="transmembrane region" description="Helical" evidence="9">
    <location>
        <begin position="122"/>
        <end position="145"/>
    </location>
</feature>
<feature type="transmembrane region" description="Helical" evidence="9">
    <location>
        <begin position="58"/>
        <end position="77"/>
    </location>
</feature>
<dbReference type="UniPathway" id="UPA00665"/>
<comment type="pathway">
    <text evidence="9">Protein modification; lipoprotein biosynthesis (signal peptide cleavage).</text>
</comment>
<sequence length="152" mass="17289">MFLSFFVAILLIVFDQIVKFLTVTNLQVGESARGITNVFDFFYLRNDGAGWGLFSGRVNFFLIITVLAAAYIIYLIFKNRDHHFITRLSYGLILGGAVGNFIDRIRLGYVIDMFRLKFIDFPIFNVADAALTIGVVLLIIVILFFENTEDVL</sequence>
<evidence type="ECO:0000256" key="1">
    <source>
        <dbReference type="ARBA" id="ARBA00006139"/>
    </source>
</evidence>
<dbReference type="GO" id="GO:0005886">
    <property type="term" value="C:plasma membrane"/>
    <property type="evidence" value="ECO:0007669"/>
    <property type="project" value="UniProtKB-SubCell"/>
</dbReference>
<dbReference type="NCBIfam" id="TIGR00077">
    <property type="entry name" value="lspA"/>
    <property type="match status" value="1"/>
</dbReference>
<comment type="caution">
    <text evidence="12">The sequence shown here is derived from an EMBL/GenBank/DDBJ whole genome shotgun (WGS) entry which is preliminary data.</text>
</comment>
<proteinExistence type="inferred from homology"/>
<evidence type="ECO:0000256" key="5">
    <source>
        <dbReference type="ARBA" id="ARBA00022750"/>
    </source>
</evidence>
<comment type="caution">
    <text evidence="9">Lacks conserved residue(s) required for the propagation of feature annotation.</text>
</comment>
<keyword evidence="6 9" id="KW-0378">Hydrolase</keyword>
<comment type="similarity">
    <text evidence="1 9 11">Belongs to the peptidase A8 family.</text>
</comment>
<keyword evidence="7 9" id="KW-1133">Transmembrane helix</keyword>
<evidence type="ECO:0000256" key="11">
    <source>
        <dbReference type="RuleBase" id="RU004181"/>
    </source>
</evidence>